<dbReference type="InParanoid" id="A0A1X7SPB6"/>
<dbReference type="AlphaFoldDB" id="A0A1X7SPB6"/>
<organism evidence="1">
    <name type="scientific">Amphimedon queenslandica</name>
    <name type="common">Sponge</name>
    <dbReference type="NCBI Taxonomy" id="400682"/>
    <lineage>
        <taxon>Eukaryota</taxon>
        <taxon>Metazoa</taxon>
        <taxon>Porifera</taxon>
        <taxon>Demospongiae</taxon>
        <taxon>Heteroscleromorpha</taxon>
        <taxon>Haplosclerida</taxon>
        <taxon>Niphatidae</taxon>
        <taxon>Amphimedon</taxon>
    </lineage>
</organism>
<evidence type="ECO:0000313" key="1">
    <source>
        <dbReference type="EnsemblMetazoa" id="Aqu2.1.03950_001"/>
    </source>
</evidence>
<reference evidence="1" key="1">
    <citation type="submission" date="2017-05" db="UniProtKB">
        <authorList>
            <consortium name="EnsemblMetazoa"/>
        </authorList>
    </citation>
    <scope>IDENTIFICATION</scope>
</reference>
<name>A0A1X7SPB6_AMPQE</name>
<protein>
    <submittedName>
        <fullName evidence="1">Uncharacterized protein</fullName>
    </submittedName>
</protein>
<dbReference type="OrthoDB" id="10034966at2759"/>
<sequence length="89" mass="10255">MYDTSSGCYHLVVQRGQLYSSFLYDGDQVMSGTLCNLFVYKRELDLLFGSLEFEIKGIRMAKAAKRLNAILDYMRKVKSSMSMVFDLVF</sequence>
<dbReference type="EnsemblMetazoa" id="Aqu2.1.03950_001">
    <property type="protein sequence ID" value="Aqu2.1.03950_001"/>
    <property type="gene ID" value="Aqu2.1.03950"/>
</dbReference>
<proteinExistence type="predicted"/>
<accession>A0A1X7SPB6</accession>